<keyword evidence="3" id="KW-1185">Reference proteome</keyword>
<comment type="caution">
    <text evidence="2">The sequence shown here is derived from an EMBL/GenBank/DDBJ whole genome shotgun (WGS) entry which is preliminary data.</text>
</comment>
<evidence type="ECO:0000313" key="3">
    <source>
        <dbReference type="Proteomes" id="UP000055024"/>
    </source>
</evidence>
<proteinExistence type="predicted"/>
<name>A0A0V1G766_9BILA</name>
<gene>
    <name evidence="2" type="ORF">T11_11938</name>
</gene>
<dbReference type="Proteomes" id="UP000055024">
    <property type="component" value="Unassembled WGS sequence"/>
</dbReference>
<evidence type="ECO:0000256" key="1">
    <source>
        <dbReference type="SAM" id="MobiDB-lite"/>
    </source>
</evidence>
<reference evidence="2 3" key="1">
    <citation type="submission" date="2015-01" db="EMBL/GenBank/DDBJ databases">
        <title>Evolution of Trichinella species and genotypes.</title>
        <authorList>
            <person name="Korhonen P.K."/>
            <person name="Edoardo P."/>
            <person name="Giuseppe L.R."/>
            <person name="Gasser R.B."/>
        </authorList>
    </citation>
    <scope>NUCLEOTIDE SEQUENCE [LARGE SCALE GENOMIC DNA]</scope>
    <source>
        <strain evidence="2">ISS1029</strain>
    </source>
</reference>
<feature type="compositionally biased region" description="Basic and acidic residues" evidence="1">
    <location>
        <begin position="21"/>
        <end position="31"/>
    </location>
</feature>
<dbReference type="AlphaFoldDB" id="A0A0V1G766"/>
<feature type="region of interest" description="Disordered" evidence="1">
    <location>
        <begin position="1"/>
        <end position="31"/>
    </location>
</feature>
<feature type="compositionally biased region" description="Low complexity" evidence="1">
    <location>
        <begin position="8"/>
        <end position="20"/>
    </location>
</feature>
<organism evidence="2 3">
    <name type="scientific">Trichinella zimbabwensis</name>
    <dbReference type="NCBI Taxonomy" id="268475"/>
    <lineage>
        <taxon>Eukaryota</taxon>
        <taxon>Metazoa</taxon>
        <taxon>Ecdysozoa</taxon>
        <taxon>Nematoda</taxon>
        <taxon>Enoplea</taxon>
        <taxon>Dorylaimia</taxon>
        <taxon>Trichinellida</taxon>
        <taxon>Trichinellidae</taxon>
        <taxon>Trichinella</taxon>
    </lineage>
</organism>
<sequence>MYVVYQPNNEQNNNNYNNDNDNLRDKEQKDE</sequence>
<dbReference type="EMBL" id="JYDP01005565">
    <property type="protein sequence ID" value="KRY94112.1"/>
    <property type="molecule type" value="Genomic_DNA"/>
</dbReference>
<accession>A0A0V1G766</accession>
<protein>
    <submittedName>
        <fullName evidence="2">Uncharacterized protein</fullName>
    </submittedName>
</protein>
<evidence type="ECO:0000313" key="2">
    <source>
        <dbReference type="EMBL" id="KRY94112.1"/>
    </source>
</evidence>